<dbReference type="OrthoDB" id="691673at2759"/>
<comment type="caution">
    <text evidence="1">The sequence shown here is derived from an EMBL/GenBank/DDBJ whole genome shotgun (WGS) entry which is preliminary data.</text>
</comment>
<reference evidence="1" key="1">
    <citation type="submission" date="2020-11" db="EMBL/GenBank/DDBJ databases">
        <authorList>
            <person name="Whitehead M."/>
        </authorList>
    </citation>
    <scope>NUCLEOTIDE SEQUENCE</scope>
    <source>
        <strain evidence="1">EGII</strain>
    </source>
</reference>
<dbReference type="EMBL" id="CAJHJT010000001">
    <property type="protein sequence ID" value="CAD6995402.1"/>
    <property type="molecule type" value="Genomic_DNA"/>
</dbReference>
<dbReference type="Proteomes" id="UP000606786">
    <property type="component" value="Unassembled WGS sequence"/>
</dbReference>
<evidence type="ECO:0000313" key="2">
    <source>
        <dbReference type="Proteomes" id="UP000606786"/>
    </source>
</evidence>
<gene>
    <name evidence="1" type="ORF">CCAP1982_LOCUS4120</name>
</gene>
<proteinExistence type="predicted"/>
<keyword evidence="2" id="KW-1185">Reference proteome</keyword>
<evidence type="ECO:0000313" key="1">
    <source>
        <dbReference type="EMBL" id="CAD6995402.1"/>
    </source>
</evidence>
<accession>A0A811U818</accession>
<protein>
    <submittedName>
        <fullName evidence="1">(Mediterranean fruit fly) hypothetical protein</fullName>
    </submittedName>
</protein>
<dbReference type="AlphaFoldDB" id="A0A811U818"/>
<organism evidence="1 2">
    <name type="scientific">Ceratitis capitata</name>
    <name type="common">Mediterranean fruit fly</name>
    <name type="synonym">Tephritis capitata</name>
    <dbReference type="NCBI Taxonomy" id="7213"/>
    <lineage>
        <taxon>Eukaryota</taxon>
        <taxon>Metazoa</taxon>
        <taxon>Ecdysozoa</taxon>
        <taxon>Arthropoda</taxon>
        <taxon>Hexapoda</taxon>
        <taxon>Insecta</taxon>
        <taxon>Pterygota</taxon>
        <taxon>Neoptera</taxon>
        <taxon>Endopterygota</taxon>
        <taxon>Diptera</taxon>
        <taxon>Brachycera</taxon>
        <taxon>Muscomorpha</taxon>
        <taxon>Tephritoidea</taxon>
        <taxon>Tephritidae</taxon>
        <taxon>Ceratitis</taxon>
        <taxon>Ceratitis</taxon>
    </lineage>
</organism>
<sequence>MQNLMSKYKKVKAEMGLSGASPSTWLLFEKMAKIVDGYCSMNVGRVVEESFSYMYFSSKIINSNIIF</sequence>
<name>A0A811U818_CERCA</name>